<reference evidence="1" key="1">
    <citation type="submission" date="2021-03" db="EMBL/GenBank/DDBJ databases">
        <title>Comparative genomics and phylogenomic investigation of the class Geoglossomycetes provide insights into ecological specialization and systematics.</title>
        <authorList>
            <person name="Melie T."/>
            <person name="Pirro S."/>
            <person name="Miller A.N."/>
            <person name="Quandt A."/>
        </authorList>
    </citation>
    <scope>NUCLEOTIDE SEQUENCE</scope>
    <source>
        <strain evidence="1">CAQ_001_2017</strain>
    </source>
</reference>
<dbReference type="Proteomes" id="UP000750711">
    <property type="component" value="Unassembled WGS sequence"/>
</dbReference>
<dbReference type="InterPro" id="IPR016024">
    <property type="entry name" value="ARM-type_fold"/>
</dbReference>
<accession>A0A9P8RNE9</accession>
<organism evidence="1 2">
    <name type="scientific">Trichoglossum hirsutum</name>
    <dbReference type="NCBI Taxonomy" id="265104"/>
    <lineage>
        <taxon>Eukaryota</taxon>
        <taxon>Fungi</taxon>
        <taxon>Dikarya</taxon>
        <taxon>Ascomycota</taxon>
        <taxon>Pezizomycotina</taxon>
        <taxon>Geoglossomycetes</taxon>
        <taxon>Geoglossales</taxon>
        <taxon>Geoglossaceae</taxon>
        <taxon>Trichoglossum</taxon>
    </lineage>
</organism>
<dbReference type="Pfam" id="PF13646">
    <property type="entry name" value="HEAT_2"/>
    <property type="match status" value="1"/>
</dbReference>
<evidence type="ECO:0000313" key="1">
    <source>
        <dbReference type="EMBL" id="KAH0558529.1"/>
    </source>
</evidence>
<protein>
    <recommendedName>
        <fullName evidence="3">HEAT repeat domain-containing protein</fullName>
    </recommendedName>
</protein>
<dbReference type="EMBL" id="JAGHQM010000818">
    <property type="protein sequence ID" value="KAH0558529.1"/>
    <property type="molecule type" value="Genomic_DNA"/>
</dbReference>
<evidence type="ECO:0000313" key="2">
    <source>
        <dbReference type="Proteomes" id="UP000750711"/>
    </source>
</evidence>
<name>A0A9P8RNE9_9PEZI</name>
<sequence>MDGYVRGQAAQALGRQSSLPTEVIKSLIDLLKDTWGRARDTRDQVAEALGRQSNLPAEAIKDLVDLLKDKASNVQYQAARALGKRLIEQLYRILETLELSTMESLYGSYLVKQSVAQIAPLYIEANTLYFYTSSGLEAVRLSNEISFRWRLRKVQKQIGIPKVSRVKLVRGWGPLVDYFHLGKARRN</sequence>
<proteinExistence type="predicted"/>
<evidence type="ECO:0008006" key="3">
    <source>
        <dbReference type="Google" id="ProtNLM"/>
    </source>
</evidence>
<keyword evidence="2" id="KW-1185">Reference proteome</keyword>
<dbReference type="AlphaFoldDB" id="A0A9P8RNE9"/>
<dbReference type="SUPFAM" id="SSF48371">
    <property type="entry name" value="ARM repeat"/>
    <property type="match status" value="1"/>
</dbReference>
<dbReference type="Gene3D" id="1.25.10.10">
    <property type="entry name" value="Leucine-rich Repeat Variant"/>
    <property type="match status" value="1"/>
</dbReference>
<comment type="caution">
    <text evidence="1">The sequence shown here is derived from an EMBL/GenBank/DDBJ whole genome shotgun (WGS) entry which is preliminary data.</text>
</comment>
<dbReference type="InterPro" id="IPR011989">
    <property type="entry name" value="ARM-like"/>
</dbReference>
<gene>
    <name evidence="1" type="ORF">GP486_004817</name>
</gene>